<evidence type="ECO:0000313" key="9">
    <source>
        <dbReference type="Proteomes" id="UP000054172"/>
    </source>
</evidence>
<dbReference type="Gene3D" id="1.10.10.10">
    <property type="entry name" value="Winged helix-like DNA-binding domain superfamily/Winged helix DNA-binding domain"/>
    <property type="match status" value="1"/>
</dbReference>
<dbReference type="GO" id="GO:0045892">
    <property type="term" value="P:negative regulation of DNA-templated transcription"/>
    <property type="evidence" value="ECO:0007669"/>
    <property type="project" value="TreeGrafter"/>
</dbReference>
<dbReference type="STRING" id="1702214.AL399_04525"/>
<dbReference type="InterPro" id="IPR043135">
    <property type="entry name" value="Fur_C"/>
</dbReference>
<comment type="similarity">
    <text evidence="1">Belongs to the Fur family.</text>
</comment>
<feature type="binding site" evidence="7">
    <location>
        <position position="93"/>
    </location>
    <ligand>
        <name>Zn(2+)</name>
        <dbReference type="ChEBI" id="CHEBI:29105"/>
    </ligand>
</feature>
<dbReference type="GO" id="GO:0003700">
    <property type="term" value="F:DNA-binding transcription factor activity"/>
    <property type="evidence" value="ECO:0007669"/>
    <property type="project" value="InterPro"/>
</dbReference>
<evidence type="ECO:0000256" key="4">
    <source>
        <dbReference type="ARBA" id="ARBA00023015"/>
    </source>
</evidence>
<dbReference type="InterPro" id="IPR036390">
    <property type="entry name" value="WH_DNA-bd_sf"/>
</dbReference>
<name>A0A0Q4B9I5_9BACT</name>
<dbReference type="EMBL" id="LIIK01000017">
    <property type="protein sequence ID" value="KQM08929.1"/>
    <property type="molecule type" value="Genomic_DNA"/>
</dbReference>
<accession>A0A0Q4B9I5</accession>
<dbReference type="InterPro" id="IPR036388">
    <property type="entry name" value="WH-like_DNA-bd_sf"/>
</dbReference>
<dbReference type="GO" id="GO:1900376">
    <property type="term" value="P:regulation of secondary metabolite biosynthetic process"/>
    <property type="evidence" value="ECO:0007669"/>
    <property type="project" value="TreeGrafter"/>
</dbReference>
<keyword evidence="6" id="KW-0804">Transcription</keyword>
<feature type="binding site" evidence="7">
    <location>
        <position position="129"/>
    </location>
    <ligand>
        <name>Zn(2+)</name>
        <dbReference type="ChEBI" id="CHEBI:29105"/>
    </ligand>
</feature>
<evidence type="ECO:0000256" key="6">
    <source>
        <dbReference type="ARBA" id="ARBA00023163"/>
    </source>
</evidence>
<evidence type="ECO:0000313" key="8">
    <source>
        <dbReference type="EMBL" id="KQM08929.1"/>
    </source>
</evidence>
<proteinExistence type="inferred from homology"/>
<keyword evidence="9" id="KW-1185">Reference proteome</keyword>
<evidence type="ECO:0008006" key="10">
    <source>
        <dbReference type="Google" id="ProtNLM"/>
    </source>
</evidence>
<dbReference type="AlphaFoldDB" id="A0A0Q4B9I5"/>
<dbReference type="PANTHER" id="PTHR33202">
    <property type="entry name" value="ZINC UPTAKE REGULATION PROTEIN"/>
    <property type="match status" value="1"/>
</dbReference>
<gene>
    <name evidence="8" type="ORF">AL399_04525</name>
</gene>
<reference evidence="8" key="1">
    <citation type="submission" date="2015-08" db="EMBL/GenBank/DDBJ databases">
        <title>Candidatus Bacteriodes Periocalifornicus.</title>
        <authorList>
            <person name="McLean J.S."/>
            <person name="Kelley S."/>
        </authorList>
    </citation>
    <scope>NUCLEOTIDE SEQUENCE [LARGE SCALE GENOMIC DNA]</scope>
    <source>
        <strain evidence="8">12B</strain>
    </source>
</reference>
<dbReference type="GO" id="GO:0008270">
    <property type="term" value="F:zinc ion binding"/>
    <property type="evidence" value="ECO:0007669"/>
    <property type="project" value="TreeGrafter"/>
</dbReference>
<keyword evidence="2" id="KW-0678">Repressor</keyword>
<evidence type="ECO:0000256" key="5">
    <source>
        <dbReference type="ARBA" id="ARBA00023125"/>
    </source>
</evidence>
<dbReference type="SUPFAM" id="SSF46785">
    <property type="entry name" value="Winged helix' DNA-binding domain"/>
    <property type="match status" value="1"/>
</dbReference>
<dbReference type="PATRIC" id="fig|1702214.3.peg.1814"/>
<evidence type="ECO:0000256" key="7">
    <source>
        <dbReference type="PIRSR" id="PIRSR602481-1"/>
    </source>
</evidence>
<keyword evidence="5" id="KW-0238">DNA-binding</keyword>
<evidence type="ECO:0000256" key="3">
    <source>
        <dbReference type="ARBA" id="ARBA00022833"/>
    </source>
</evidence>
<dbReference type="Proteomes" id="UP000054172">
    <property type="component" value="Unassembled WGS sequence"/>
</dbReference>
<evidence type="ECO:0000256" key="1">
    <source>
        <dbReference type="ARBA" id="ARBA00007957"/>
    </source>
</evidence>
<dbReference type="InterPro" id="IPR002481">
    <property type="entry name" value="FUR"/>
</dbReference>
<comment type="cofactor">
    <cofactor evidence="7">
        <name>Zn(2+)</name>
        <dbReference type="ChEBI" id="CHEBI:29105"/>
    </cofactor>
    <text evidence="7">Binds 1 zinc ion per subunit.</text>
</comment>
<feature type="binding site" evidence="7">
    <location>
        <position position="96"/>
    </location>
    <ligand>
        <name>Zn(2+)</name>
        <dbReference type="ChEBI" id="CHEBI:29105"/>
    </ligand>
</feature>
<keyword evidence="3 7" id="KW-0862">Zinc</keyword>
<keyword evidence="7" id="KW-0479">Metal-binding</keyword>
<organism evidence="8 9">
    <name type="scientific">Candidatus [Bacteroides] periocalifornicus</name>
    <dbReference type="NCBI Taxonomy" id="1702214"/>
    <lineage>
        <taxon>Bacteria</taxon>
        <taxon>Pseudomonadati</taxon>
        <taxon>Bacteroidota</taxon>
    </lineage>
</organism>
<dbReference type="PANTHER" id="PTHR33202:SF22">
    <property type="entry name" value="HYDROGEN PEROXIDE SENSITIVE REPRESSOR"/>
    <property type="match status" value="1"/>
</dbReference>
<dbReference type="Gene3D" id="3.30.1490.190">
    <property type="match status" value="1"/>
</dbReference>
<comment type="caution">
    <text evidence="8">The sequence shown here is derived from an EMBL/GenBank/DDBJ whole genome shotgun (WGS) entry which is preliminary data.</text>
</comment>
<evidence type="ECO:0000256" key="2">
    <source>
        <dbReference type="ARBA" id="ARBA00022491"/>
    </source>
</evidence>
<dbReference type="GO" id="GO:0000976">
    <property type="term" value="F:transcription cis-regulatory region binding"/>
    <property type="evidence" value="ECO:0007669"/>
    <property type="project" value="TreeGrafter"/>
</dbReference>
<feature type="binding site" evidence="7">
    <location>
        <position position="132"/>
    </location>
    <ligand>
        <name>Zn(2+)</name>
        <dbReference type="ChEBI" id="CHEBI:29105"/>
    </ligand>
</feature>
<sequence>MEQDDSIWKRHQLRPTPCRRMVMECLDTSGRAMSEREIRLAVGEEFDRTTLYRNMISLEENGFIHRIVVAQGVVKYAANPDNQPAQRHAHFFCKHCGNVWCLRQAQTFKVEIPLGFQVEEEEIVVRGLCRACQEA</sequence>
<dbReference type="Pfam" id="PF01475">
    <property type="entry name" value="FUR"/>
    <property type="match status" value="1"/>
</dbReference>
<keyword evidence="4" id="KW-0805">Transcription regulation</keyword>
<protein>
    <recommendedName>
        <fullName evidence="10">Fur family transcriptional regulator</fullName>
    </recommendedName>
</protein>